<evidence type="ECO:0000256" key="4">
    <source>
        <dbReference type="ARBA" id="ARBA00023163"/>
    </source>
</evidence>
<comment type="caution">
    <text evidence="6">The sequence shown here is derived from an EMBL/GenBank/DDBJ whole genome shotgun (WGS) entry which is preliminary data.</text>
</comment>
<comment type="similarity">
    <text evidence="1">Belongs to the LysR transcriptional regulatory family.</text>
</comment>
<evidence type="ECO:0000256" key="1">
    <source>
        <dbReference type="ARBA" id="ARBA00009437"/>
    </source>
</evidence>
<dbReference type="SUPFAM" id="SSF53850">
    <property type="entry name" value="Periplasmic binding protein-like II"/>
    <property type="match status" value="1"/>
</dbReference>
<dbReference type="GO" id="GO:0043565">
    <property type="term" value="F:sequence-specific DNA binding"/>
    <property type="evidence" value="ECO:0007669"/>
    <property type="project" value="TreeGrafter"/>
</dbReference>
<dbReference type="AlphaFoldDB" id="U3CIR6"/>
<evidence type="ECO:0000313" key="7">
    <source>
        <dbReference type="Proteomes" id="UP000016562"/>
    </source>
</evidence>
<dbReference type="OrthoDB" id="5526340at2"/>
<dbReference type="PROSITE" id="PS50931">
    <property type="entry name" value="HTH_LYSR"/>
    <property type="match status" value="1"/>
</dbReference>
<dbReference type="InterPro" id="IPR036390">
    <property type="entry name" value="WH_DNA-bd_sf"/>
</dbReference>
<dbReference type="InterPro" id="IPR036388">
    <property type="entry name" value="WH-like_DNA-bd_sf"/>
</dbReference>
<feature type="domain" description="HTH lysR-type" evidence="5">
    <location>
        <begin position="6"/>
        <end position="63"/>
    </location>
</feature>
<evidence type="ECO:0000259" key="5">
    <source>
        <dbReference type="PROSITE" id="PS50931"/>
    </source>
</evidence>
<dbReference type="Pfam" id="PF00126">
    <property type="entry name" value="HTH_1"/>
    <property type="match status" value="1"/>
</dbReference>
<dbReference type="InterPro" id="IPR058163">
    <property type="entry name" value="LysR-type_TF_proteobact-type"/>
</dbReference>
<dbReference type="Gene3D" id="3.40.190.10">
    <property type="entry name" value="Periplasmic binding protein-like II"/>
    <property type="match status" value="2"/>
</dbReference>
<keyword evidence="2" id="KW-0805">Transcription regulation</keyword>
<accession>U3CIR6</accession>
<dbReference type="STRING" id="1219080.VEZ01S_49_00170"/>
<dbReference type="PANTHER" id="PTHR30537">
    <property type="entry name" value="HTH-TYPE TRANSCRIPTIONAL REGULATOR"/>
    <property type="match status" value="1"/>
</dbReference>
<evidence type="ECO:0000256" key="2">
    <source>
        <dbReference type="ARBA" id="ARBA00023015"/>
    </source>
</evidence>
<dbReference type="PANTHER" id="PTHR30537:SF32">
    <property type="entry name" value="HTH-TYPE TRANSCRIPTIONAL REGULATOR DSDC"/>
    <property type="match status" value="1"/>
</dbReference>
<dbReference type="SUPFAM" id="SSF46785">
    <property type="entry name" value="Winged helix' DNA-binding domain"/>
    <property type="match status" value="1"/>
</dbReference>
<dbReference type="GO" id="GO:0006351">
    <property type="term" value="P:DNA-templated transcription"/>
    <property type="evidence" value="ECO:0007669"/>
    <property type="project" value="TreeGrafter"/>
</dbReference>
<dbReference type="Gene3D" id="1.10.10.10">
    <property type="entry name" value="Winged helix-like DNA-binding domain superfamily/Winged helix DNA-binding domain"/>
    <property type="match status" value="1"/>
</dbReference>
<dbReference type="Pfam" id="PF03466">
    <property type="entry name" value="LysR_substrate"/>
    <property type="match status" value="1"/>
</dbReference>
<name>U3CIR6_9VIBR</name>
<keyword evidence="4" id="KW-0804">Transcription</keyword>
<dbReference type="PRINTS" id="PR00039">
    <property type="entry name" value="HTHLYSR"/>
</dbReference>
<dbReference type="CDD" id="cd08432">
    <property type="entry name" value="PBP2_GcdR_TrpI_HvrB_AmpR_like"/>
    <property type="match status" value="1"/>
</dbReference>
<dbReference type="InterPro" id="IPR005119">
    <property type="entry name" value="LysR_subst-bd"/>
</dbReference>
<reference evidence="6 7" key="1">
    <citation type="submission" date="2013-09" db="EMBL/GenBank/DDBJ databases">
        <title>Whole genome shotgun sequence of Vibrio ezurae NBRC 102218.</title>
        <authorList>
            <person name="Yoshida I."/>
            <person name="Hosoyama A."/>
            <person name="Numata M."/>
            <person name="Hashimoto M."/>
            <person name="Hosoyama Y."/>
            <person name="Tsuchikane K."/>
            <person name="Noguchi M."/>
            <person name="Hirakata S."/>
            <person name="Ichikawa N."/>
            <person name="Ohji S."/>
            <person name="Yamazoe A."/>
            <person name="Fujita N."/>
        </authorList>
    </citation>
    <scope>NUCLEOTIDE SEQUENCE [LARGE SCALE GENOMIC DNA]</scope>
    <source>
        <strain evidence="6 7">NBRC 102218</strain>
    </source>
</reference>
<keyword evidence="3" id="KW-0238">DNA-binding</keyword>
<keyword evidence="7" id="KW-1185">Reference proteome</keyword>
<protein>
    <submittedName>
        <fullName evidence="6">Putative LysR family transcriptional regulator</fullName>
    </submittedName>
</protein>
<proteinExistence type="inferred from homology"/>
<dbReference type="EMBL" id="BATM01000049">
    <property type="protein sequence ID" value="GAD81059.1"/>
    <property type="molecule type" value="Genomic_DNA"/>
</dbReference>
<organism evidence="6 7">
    <name type="scientific">Vibrio ezurae NBRC 102218</name>
    <dbReference type="NCBI Taxonomy" id="1219080"/>
    <lineage>
        <taxon>Bacteria</taxon>
        <taxon>Pseudomonadati</taxon>
        <taxon>Pseudomonadota</taxon>
        <taxon>Gammaproteobacteria</taxon>
        <taxon>Vibrionales</taxon>
        <taxon>Vibrionaceae</taxon>
        <taxon>Vibrio</taxon>
    </lineage>
</organism>
<sequence length="296" mass="34139">MKNKPFLLRNLHTFEVASQHLSFTKAGTELNLTQGAVSHRIRGLEDDLGFKLFIRLPRKLELTKEGKRLRETLTESLSSIYNEIEDITSDELKGEIVIATTPAFASGWLIPRLKNFKQKYPGFNLTIRIEEDQVDLRLNNIDIAIYYGKPSLKDTHIHPLFDERIVPVCTHEYAVKYGLFKQNYEDLHDINFIHAQESNAWSRWLKHFNIGVDPYEKAYTFSQRGMNIQAAKHSLGVAIGRLSFVAKMIEDGELVVPFPTLNSNNKYYLLCSDGMQKHQKINAVLSWIKEERASRD</sequence>
<dbReference type="eggNOG" id="COG0583">
    <property type="taxonomic scope" value="Bacteria"/>
</dbReference>
<dbReference type="InterPro" id="IPR000847">
    <property type="entry name" value="LysR_HTH_N"/>
</dbReference>
<evidence type="ECO:0000256" key="3">
    <source>
        <dbReference type="ARBA" id="ARBA00023125"/>
    </source>
</evidence>
<gene>
    <name evidence="6" type="ORF">VEZ01S_49_00170</name>
</gene>
<dbReference type="RefSeq" id="WP_021714758.1">
    <property type="nucleotide sequence ID" value="NZ_BATM01000049.1"/>
</dbReference>
<dbReference type="GO" id="GO:0003700">
    <property type="term" value="F:DNA-binding transcription factor activity"/>
    <property type="evidence" value="ECO:0007669"/>
    <property type="project" value="InterPro"/>
</dbReference>
<evidence type="ECO:0000313" key="6">
    <source>
        <dbReference type="EMBL" id="GAD81059.1"/>
    </source>
</evidence>
<dbReference type="Proteomes" id="UP000016562">
    <property type="component" value="Unassembled WGS sequence"/>
</dbReference>